<reference evidence="1" key="1">
    <citation type="submission" date="2020-10" db="EMBL/GenBank/DDBJ databases">
        <title>Taxonomic study of unclassified bacteria belonging to the class Ktedonobacteria.</title>
        <authorList>
            <person name="Yabe S."/>
            <person name="Wang C.M."/>
            <person name="Zheng Y."/>
            <person name="Sakai Y."/>
            <person name="Cavaletti L."/>
            <person name="Monciardini P."/>
            <person name="Donadio S."/>
        </authorList>
    </citation>
    <scope>NUCLEOTIDE SEQUENCE</scope>
    <source>
        <strain evidence="1">ID150040</strain>
    </source>
</reference>
<keyword evidence="2" id="KW-1185">Reference proteome</keyword>
<sequence>MSNQVVQLAAQAKVTERHKLQLDATCVQTEIHHGLLVDSVRVLSRAQNLIC</sequence>
<gene>
    <name evidence="1" type="ORF">KSF_098670</name>
</gene>
<evidence type="ECO:0000313" key="2">
    <source>
        <dbReference type="Proteomes" id="UP000597444"/>
    </source>
</evidence>
<organism evidence="1 2">
    <name type="scientific">Reticulibacter mediterranei</name>
    <dbReference type="NCBI Taxonomy" id="2778369"/>
    <lineage>
        <taxon>Bacteria</taxon>
        <taxon>Bacillati</taxon>
        <taxon>Chloroflexota</taxon>
        <taxon>Ktedonobacteria</taxon>
        <taxon>Ktedonobacterales</taxon>
        <taxon>Reticulibacteraceae</taxon>
        <taxon>Reticulibacter</taxon>
    </lineage>
</organism>
<dbReference type="Proteomes" id="UP000597444">
    <property type="component" value="Unassembled WGS sequence"/>
</dbReference>
<comment type="caution">
    <text evidence="1">The sequence shown here is derived from an EMBL/GenBank/DDBJ whole genome shotgun (WGS) entry which is preliminary data.</text>
</comment>
<accession>A0A8J3N658</accession>
<protein>
    <submittedName>
        <fullName evidence="1">Uncharacterized protein</fullName>
    </submittedName>
</protein>
<name>A0A8J3N658_9CHLR</name>
<proteinExistence type="predicted"/>
<dbReference type="AlphaFoldDB" id="A0A8J3N658"/>
<evidence type="ECO:0000313" key="1">
    <source>
        <dbReference type="EMBL" id="GHO99819.1"/>
    </source>
</evidence>
<dbReference type="EMBL" id="BNJK01000002">
    <property type="protein sequence ID" value="GHO99819.1"/>
    <property type="molecule type" value="Genomic_DNA"/>
</dbReference>